<sequence length="221" mass="24672">MKPYDTSGMLENDDELESVLREYFQQEMPLELQELPEVSDEEFEKRFKQTAHLGNGVPEKSGNQRRGQFKLGYLITAVCACVIVGVMVFTKFQPVPNVPVVRNETPTPPASTQPSEQASDSQRSHPIESDALAVVDHGNSPIELTSEVDKTIQESIDITLYNTESGPVEQRTELSWTNFTVQNPETGANVKMSMPELTIDFVPVNKSNLSLIKEESDRNGQ</sequence>
<dbReference type="KEGG" id="gaz:Pan241w_47770"/>
<gene>
    <name evidence="3" type="ORF">Pan241w_47770</name>
</gene>
<keyword evidence="2" id="KW-0812">Transmembrane</keyword>
<keyword evidence="2" id="KW-0472">Membrane</keyword>
<protein>
    <submittedName>
        <fullName evidence="3">Uncharacterized protein</fullName>
    </submittedName>
</protein>
<dbReference type="AlphaFoldDB" id="A0A517RLG2"/>
<feature type="compositionally biased region" description="Polar residues" evidence="1">
    <location>
        <begin position="112"/>
        <end position="121"/>
    </location>
</feature>
<evidence type="ECO:0000313" key="4">
    <source>
        <dbReference type="Proteomes" id="UP000317171"/>
    </source>
</evidence>
<proteinExistence type="predicted"/>
<dbReference type="Proteomes" id="UP000317171">
    <property type="component" value="Chromosome"/>
</dbReference>
<feature type="region of interest" description="Disordered" evidence="1">
    <location>
        <begin position="103"/>
        <end position="125"/>
    </location>
</feature>
<evidence type="ECO:0000256" key="2">
    <source>
        <dbReference type="SAM" id="Phobius"/>
    </source>
</evidence>
<keyword evidence="4" id="KW-1185">Reference proteome</keyword>
<organism evidence="3 4">
    <name type="scientific">Gimesia alba</name>
    <dbReference type="NCBI Taxonomy" id="2527973"/>
    <lineage>
        <taxon>Bacteria</taxon>
        <taxon>Pseudomonadati</taxon>
        <taxon>Planctomycetota</taxon>
        <taxon>Planctomycetia</taxon>
        <taxon>Planctomycetales</taxon>
        <taxon>Planctomycetaceae</taxon>
        <taxon>Gimesia</taxon>
    </lineage>
</organism>
<feature type="transmembrane region" description="Helical" evidence="2">
    <location>
        <begin position="71"/>
        <end position="89"/>
    </location>
</feature>
<dbReference type="EMBL" id="CP036269">
    <property type="protein sequence ID" value="QDT44662.1"/>
    <property type="molecule type" value="Genomic_DNA"/>
</dbReference>
<reference evidence="3 4" key="1">
    <citation type="submission" date="2019-02" db="EMBL/GenBank/DDBJ databases">
        <title>Deep-cultivation of Planctomycetes and their phenomic and genomic characterization uncovers novel biology.</title>
        <authorList>
            <person name="Wiegand S."/>
            <person name="Jogler M."/>
            <person name="Boedeker C."/>
            <person name="Pinto D."/>
            <person name="Vollmers J."/>
            <person name="Rivas-Marin E."/>
            <person name="Kohn T."/>
            <person name="Peeters S.H."/>
            <person name="Heuer A."/>
            <person name="Rast P."/>
            <person name="Oberbeckmann S."/>
            <person name="Bunk B."/>
            <person name="Jeske O."/>
            <person name="Meyerdierks A."/>
            <person name="Storesund J.E."/>
            <person name="Kallscheuer N."/>
            <person name="Luecker S."/>
            <person name="Lage O.M."/>
            <person name="Pohl T."/>
            <person name="Merkel B.J."/>
            <person name="Hornburger P."/>
            <person name="Mueller R.-W."/>
            <person name="Bruemmer F."/>
            <person name="Labrenz M."/>
            <person name="Spormann A.M."/>
            <person name="Op den Camp H."/>
            <person name="Overmann J."/>
            <person name="Amann R."/>
            <person name="Jetten M.S.M."/>
            <person name="Mascher T."/>
            <person name="Medema M.H."/>
            <person name="Devos D.P."/>
            <person name="Kaster A.-K."/>
            <person name="Ovreas L."/>
            <person name="Rohde M."/>
            <person name="Galperin M.Y."/>
            <person name="Jogler C."/>
        </authorList>
    </citation>
    <scope>NUCLEOTIDE SEQUENCE [LARGE SCALE GENOMIC DNA]</scope>
    <source>
        <strain evidence="3 4">Pan241w</strain>
    </source>
</reference>
<dbReference type="OrthoDB" id="291392at2"/>
<keyword evidence="2" id="KW-1133">Transmembrane helix</keyword>
<evidence type="ECO:0000313" key="3">
    <source>
        <dbReference type="EMBL" id="QDT44662.1"/>
    </source>
</evidence>
<evidence type="ECO:0000256" key="1">
    <source>
        <dbReference type="SAM" id="MobiDB-lite"/>
    </source>
</evidence>
<accession>A0A517RLG2</accession>
<name>A0A517RLG2_9PLAN</name>
<dbReference type="RefSeq" id="WP_145220294.1">
    <property type="nucleotide sequence ID" value="NZ_CP036269.1"/>
</dbReference>